<dbReference type="GO" id="GO:0046872">
    <property type="term" value="F:metal ion binding"/>
    <property type="evidence" value="ECO:0007669"/>
    <property type="project" value="UniProtKB-KW"/>
</dbReference>
<evidence type="ECO:0000259" key="7">
    <source>
        <dbReference type="Pfam" id="PF02875"/>
    </source>
</evidence>
<evidence type="ECO:0000256" key="3">
    <source>
        <dbReference type="ARBA" id="ARBA00022723"/>
    </source>
</evidence>
<dbReference type="SUPFAM" id="SSF53244">
    <property type="entry name" value="MurD-like peptide ligases, peptide-binding domain"/>
    <property type="match status" value="1"/>
</dbReference>
<reference evidence="12" key="1">
    <citation type="submission" date="2020-05" db="EMBL/GenBank/DDBJ databases">
        <authorList>
            <person name="Chiriac C."/>
            <person name="Salcher M."/>
            <person name="Ghai R."/>
            <person name="Kavagutti S V."/>
        </authorList>
    </citation>
    <scope>NUCLEOTIDE SEQUENCE</scope>
</reference>
<evidence type="ECO:0000313" key="10">
    <source>
        <dbReference type="EMBL" id="CAB4741253.1"/>
    </source>
</evidence>
<organism evidence="12">
    <name type="scientific">freshwater metagenome</name>
    <dbReference type="NCBI Taxonomy" id="449393"/>
    <lineage>
        <taxon>unclassified sequences</taxon>
        <taxon>metagenomes</taxon>
        <taxon>ecological metagenomes</taxon>
    </lineage>
</organism>
<dbReference type="Pfam" id="PF02875">
    <property type="entry name" value="Mur_ligase_C"/>
    <property type="match status" value="1"/>
</dbReference>
<protein>
    <submittedName>
        <fullName evidence="12">Unannotated protein</fullName>
    </submittedName>
</protein>
<name>A0A6J7C6Q1_9ZZZZ</name>
<dbReference type="Gene3D" id="3.40.1190.10">
    <property type="entry name" value="Mur-like, catalytic domain"/>
    <property type="match status" value="1"/>
</dbReference>
<dbReference type="InterPro" id="IPR001645">
    <property type="entry name" value="Folylpolyglutamate_synth"/>
</dbReference>
<dbReference type="EMBL" id="CAFAAV010000140">
    <property type="protein sequence ID" value="CAB4826833.1"/>
    <property type="molecule type" value="Genomic_DNA"/>
</dbReference>
<dbReference type="GO" id="GO:0008841">
    <property type="term" value="F:dihydrofolate synthase activity"/>
    <property type="evidence" value="ECO:0007669"/>
    <property type="project" value="TreeGrafter"/>
</dbReference>
<dbReference type="Pfam" id="PF08245">
    <property type="entry name" value="Mur_ligase_M"/>
    <property type="match status" value="1"/>
</dbReference>
<dbReference type="EMBL" id="CAEZYF010000025">
    <property type="protein sequence ID" value="CAB4741253.1"/>
    <property type="molecule type" value="Genomic_DNA"/>
</dbReference>
<dbReference type="GO" id="GO:0004326">
    <property type="term" value="F:tetrahydrofolylpolyglutamate synthase activity"/>
    <property type="evidence" value="ECO:0007669"/>
    <property type="project" value="InterPro"/>
</dbReference>
<evidence type="ECO:0000313" key="9">
    <source>
        <dbReference type="EMBL" id="CAB4364964.1"/>
    </source>
</evidence>
<evidence type="ECO:0000256" key="4">
    <source>
        <dbReference type="ARBA" id="ARBA00022741"/>
    </source>
</evidence>
<evidence type="ECO:0000256" key="6">
    <source>
        <dbReference type="ARBA" id="ARBA00022842"/>
    </source>
</evidence>
<dbReference type="PIRSF" id="PIRSF001563">
    <property type="entry name" value="Folylpolyglu_synth"/>
    <property type="match status" value="1"/>
</dbReference>
<dbReference type="NCBIfam" id="TIGR01499">
    <property type="entry name" value="folC"/>
    <property type="match status" value="1"/>
</dbReference>
<dbReference type="EMBL" id="CAESGF010000021">
    <property type="protein sequence ID" value="CAB4364964.1"/>
    <property type="molecule type" value="Genomic_DNA"/>
</dbReference>
<keyword evidence="5" id="KW-0067">ATP-binding</keyword>
<proteinExistence type="inferred from homology"/>
<keyword evidence="6" id="KW-0460">Magnesium</keyword>
<dbReference type="EMBL" id="CAFBMT010000017">
    <property type="protein sequence ID" value="CAB4946237.1"/>
    <property type="molecule type" value="Genomic_DNA"/>
</dbReference>
<keyword evidence="3" id="KW-0479">Metal-binding</keyword>
<sequence length="430" mass="45998">MTYEEALAFLDTHSNYDVTGRITSPTLDRMRELMSAMGDPQLAFPVIHVTGTNGKGSTTQMITRLLMAHGLTVGTYTSPHLERINERITRNCEPISDEDFAEQIAAVANLETLTGVRPTYFESVTAAAYRWLADVAVDVAVIEVGLLGRWDATNVCDAQVAVVTNIGIDHTEYAGPTTRHIAIEKSGIVKPGSAVIIGEPDPDLASVFATAGGAAALLRGEDFDVVENNLALGGRMVDLRTPTTVYPNVFVPLHGRHQGDNAVVALTAVETFFAAPLPGELVAEGFAEVLMPGRFEVLGHQPLVIIDGAHNPAGADTCASVFFEDFDPAGRRILVVGCLKGREPRDMLGALRADEYDVVITCLAPSSRGLPASELTAAAKAMGCEEVLEIEDLHRAIDRALSLADYDDAVVITGSLYVVGSARPYLRKVL</sequence>
<feature type="domain" description="Mur ligase C-terminal" evidence="7">
    <location>
        <begin position="293"/>
        <end position="415"/>
    </location>
</feature>
<feature type="domain" description="Mur ligase central" evidence="8">
    <location>
        <begin position="49"/>
        <end position="268"/>
    </location>
</feature>
<dbReference type="EMBL" id="CAFBIY010000187">
    <property type="protein sequence ID" value="CAB4853015.1"/>
    <property type="molecule type" value="Genomic_DNA"/>
</dbReference>
<dbReference type="AlphaFoldDB" id="A0A6J7C6Q1"/>
<dbReference type="InterPro" id="IPR013221">
    <property type="entry name" value="Mur_ligase_cen"/>
</dbReference>
<evidence type="ECO:0000313" key="13">
    <source>
        <dbReference type="EMBL" id="CAB4946237.1"/>
    </source>
</evidence>
<dbReference type="InterPro" id="IPR004101">
    <property type="entry name" value="Mur_ligase_C"/>
</dbReference>
<dbReference type="Gene3D" id="3.90.190.20">
    <property type="entry name" value="Mur ligase, C-terminal domain"/>
    <property type="match status" value="1"/>
</dbReference>
<dbReference type="PANTHER" id="PTHR11136">
    <property type="entry name" value="FOLYLPOLYGLUTAMATE SYNTHASE-RELATED"/>
    <property type="match status" value="1"/>
</dbReference>
<evidence type="ECO:0000313" key="11">
    <source>
        <dbReference type="EMBL" id="CAB4826833.1"/>
    </source>
</evidence>
<evidence type="ECO:0000256" key="5">
    <source>
        <dbReference type="ARBA" id="ARBA00022840"/>
    </source>
</evidence>
<dbReference type="GO" id="GO:0005737">
    <property type="term" value="C:cytoplasm"/>
    <property type="evidence" value="ECO:0007669"/>
    <property type="project" value="TreeGrafter"/>
</dbReference>
<dbReference type="PROSITE" id="PS01011">
    <property type="entry name" value="FOLYLPOLYGLU_SYNT_1"/>
    <property type="match status" value="1"/>
</dbReference>
<evidence type="ECO:0000259" key="8">
    <source>
        <dbReference type="Pfam" id="PF08245"/>
    </source>
</evidence>
<comment type="similarity">
    <text evidence="1">Belongs to the folylpolyglutamate synthase family.</text>
</comment>
<evidence type="ECO:0000313" key="12">
    <source>
        <dbReference type="EMBL" id="CAB4853015.1"/>
    </source>
</evidence>
<evidence type="ECO:0000256" key="1">
    <source>
        <dbReference type="ARBA" id="ARBA00008276"/>
    </source>
</evidence>
<dbReference type="PANTHER" id="PTHR11136:SF0">
    <property type="entry name" value="DIHYDROFOLATE SYNTHETASE-RELATED"/>
    <property type="match status" value="1"/>
</dbReference>
<keyword evidence="4" id="KW-0547">Nucleotide-binding</keyword>
<dbReference type="InterPro" id="IPR036565">
    <property type="entry name" value="Mur-like_cat_sf"/>
</dbReference>
<dbReference type="GO" id="GO:0005524">
    <property type="term" value="F:ATP binding"/>
    <property type="evidence" value="ECO:0007669"/>
    <property type="project" value="UniProtKB-KW"/>
</dbReference>
<dbReference type="SUPFAM" id="SSF53623">
    <property type="entry name" value="MurD-like peptide ligases, catalytic domain"/>
    <property type="match status" value="1"/>
</dbReference>
<keyword evidence="2" id="KW-0436">Ligase</keyword>
<dbReference type="InterPro" id="IPR036615">
    <property type="entry name" value="Mur_ligase_C_dom_sf"/>
</dbReference>
<evidence type="ECO:0000256" key="2">
    <source>
        <dbReference type="ARBA" id="ARBA00022598"/>
    </source>
</evidence>
<dbReference type="InterPro" id="IPR018109">
    <property type="entry name" value="Folylpolyglutamate_synth_CS"/>
</dbReference>
<gene>
    <name evidence="10" type="ORF">UFOPK2656_02920</name>
    <name evidence="11" type="ORF">UFOPK3099_01745</name>
    <name evidence="12" type="ORF">UFOPK3267_02539</name>
    <name evidence="13" type="ORF">UFOPK3651_02534</name>
    <name evidence="9" type="ORF">UFOPK4189_02721</name>
</gene>
<accession>A0A6J7C6Q1</accession>